<evidence type="ECO:0000313" key="7">
    <source>
        <dbReference type="EMBL" id="KAK7090983.1"/>
    </source>
</evidence>
<feature type="transmembrane region" description="Helical" evidence="6">
    <location>
        <begin position="29"/>
        <end position="53"/>
    </location>
</feature>
<protein>
    <recommendedName>
        <fullName evidence="5">Transmembrane protein 254</fullName>
    </recommendedName>
</protein>
<accession>A0AAN9APX6</accession>
<sequence length="138" mass="15466">MAGGRKNQGPKARPPIASYTDDYFVFPHIFWMIAIPFGFYLLFTATFTPDNALRYLPGHLGTFVNYMGRSHHNICISLCVFAVVAHCVEAAYAGKVSQDKCLTPLATAKWSFMTFLFGFASLSRLVSYDRLKTTGKQH</sequence>
<evidence type="ECO:0000256" key="6">
    <source>
        <dbReference type="SAM" id="Phobius"/>
    </source>
</evidence>
<evidence type="ECO:0000313" key="8">
    <source>
        <dbReference type="Proteomes" id="UP001374579"/>
    </source>
</evidence>
<proteinExistence type="predicted"/>
<evidence type="ECO:0000256" key="2">
    <source>
        <dbReference type="ARBA" id="ARBA00022692"/>
    </source>
</evidence>
<comment type="subcellular location">
    <subcellularLocation>
        <location evidence="1">Membrane</location>
        <topology evidence="1">Multi-pass membrane protein</topology>
    </subcellularLocation>
</comment>
<dbReference type="PANTHER" id="PTHR34104">
    <property type="entry name" value="TRANSMEMBRANE PROTEIN 254"/>
    <property type="match status" value="1"/>
</dbReference>
<dbReference type="InterPro" id="IPR028110">
    <property type="entry name" value="TMEM254"/>
</dbReference>
<evidence type="ECO:0000256" key="4">
    <source>
        <dbReference type="ARBA" id="ARBA00023136"/>
    </source>
</evidence>
<dbReference type="AlphaFoldDB" id="A0AAN9APX6"/>
<dbReference type="EMBL" id="JBAMIC010000024">
    <property type="protein sequence ID" value="KAK7090983.1"/>
    <property type="molecule type" value="Genomic_DNA"/>
</dbReference>
<reference evidence="7 8" key="1">
    <citation type="submission" date="2024-02" db="EMBL/GenBank/DDBJ databases">
        <title>Chromosome-scale genome assembly of the rough periwinkle Littorina saxatilis.</title>
        <authorList>
            <person name="De Jode A."/>
            <person name="Faria R."/>
            <person name="Formenti G."/>
            <person name="Sims Y."/>
            <person name="Smith T.P."/>
            <person name="Tracey A."/>
            <person name="Wood J.M.D."/>
            <person name="Zagrodzka Z.B."/>
            <person name="Johannesson K."/>
            <person name="Butlin R.K."/>
            <person name="Leder E.H."/>
        </authorList>
    </citation>
    <scope>NUCLEOTIDE SEQUENCE [LARGE SCALE GENOMIC DNA]</scope>
    <source>
        <strain evidence="7">Snail1</strain>
        <tissue evidence="7">Muscle</tissue>
    </source>
</reference>
<keyword evidence="8" id="KW-1185">Reference proteome</keyword>
<evidence type="ECO:0000256" key="3">
    <source>
        <dbReference type="ARBA" id="ARBA00022989"/>
    </source>
</evidence>
<dbReference type="PANTHER" id="PTHR34104:SF3">
    <property type="entry name" value="TRANSMEMBRANE PROTEIN 254"/>
    <property type="match status" value="1"/>
</dbReference>
<dbReference type="Proteomes" id="UP001374579">
    <property type="component" value="Unassembled WGS sequence"/>
</dbReference>
<name>A0AAN9APX6_9CAEN</name>
<gene>
    <name evidence="7" type="ORF">V1264_010709</name>
</gene>
<evidence type="ECO:0000256" key="1">
    <source>
        <dbReference type="ARBA" id="ARBA00004141"/>
    </source>
</evidence>
<comment type="caution">
    <text evidence="7">The sequence shown here is derived from an EMBL/GenBank/DDBJ whole genome shotgun (WGS) entry which is preliminary data.</text>
</comment>
<dbReference type="Pfam" id="PF14934">
    <property type="entry name" value="TMEM254"/>
    <property type="match status" value="1"/>
</dbReference>
<evidence type="ECO:0000256" key="5">
    <source>
        <dbReference type="ARBA" id="ARBA00034834"/>
    </source>
</evidence>
<feature type="transmembrane region" description="Helical" evidence="6">
    <location>
        <begin position="74"/>
        <end position="94"/>
    </location>
</feature>
<dbReference type="GO" id="GO:0016020">
    <property type="term" value="C:membrane"/>
    <property type="evidence" value="ECO:0007669"/>
    <property type="project" value="UniProtKB-SubCell"/>
</dbReference>
<keyword evidence="2 6" id="KW-0812">Transmembrane</keyword>
<feature type="transmembrane region" description="Helical" evidence="6">
    <location>
        <begin position="106"/>
        <end position="126"/>
    </location>
</feature>
<organism evidence="7 8">
    <name type="scientific">Littorina saxatilis</name>
    <dbReference type="NCBI Taxonomy" id="31220"/>
    <lineage>
        <taxon>Eukaryota</taxon>
        <taxon>Metazoa</taxon>
        <taxon>Spiralia</taxon>
        <taxon>Lophotrochozoa</taxon>
        <taxon>Mollusca</taxon>
        <taxon>Gastropoda</taxon>
        <taxon>Caenogastropoda</taxon>
        <taxon>Littorinimorpha</taxon>
        <taxon>Littorinoidea</taxon>
        <taxon>Littorinidae</taxon>
        <taxon>Littorina</taxon>
    </lineage>
</organism>
<keyword evidence="3 6" id="KW-1133">Transmembrane helix</keyword>
<keyword evidence="4 6" id="KW-0472">Membrane</keyword>